<name>A0A318R0S2_PROMR</name>
<dbReference type="OrthoDB" id="559123at2"/>
<reference evidence="2 3" key="1">
    <citation type="journal article" date="2018" name="Appl. Environ. Microbiol.">
        <title>Genome rearrangement shapes Prochlorococcus ecological adaptation.</title>
        <authorList>
            <person name="Yan W."/>
            <person name="Wei S."/>
            <person name="Wang Q."/>
            <person name="Xiao X."/>
            <person name="Zeng Q."/>
            <person name="Jiao N."/>
            <person name="Zhang R."/>
        </authorList>
    </citation>
    <scope>NUCLEOTIDE SEQUENCE [LARGE SCALE GENOMIC DNA]</scope>
    <source>
        <strain evidence="2 3">XMU1408</strain>
    </source>
</reference>
<comment type="caution">
    <text evidence="2">The sequence shown here is derived from an EMBL/GenBank/DDBJ whole genome shotgun (WGS) entry which is preliminary data.</text>
</comment>
<accession>A0A318R0S2</accession>
<gene>
    <name evidence="2" type="ORF">DNJ73_05040</name>
</gene>
<evidence type="ECO:0000313" key="3">
    <source>
        <dbReference type="Proteomes" id="UP000247807"/>
    </source>
</evidence>
<sequence length="137" mass="15634">MNEQKSWDASLVKKFSSSNHLKLINQLRSEVIKYPLKKKNNLSSNISKDSKFETKSKDNTKKIDSELISSINSNVSNDLPTKKSTVSFNNAKNFSIYNHNNDFPKDEIKSALIESNTENNDSSTSTFKERLDQIDLK</sequence>
<feature type="compositionally biased region" description="Basic and acidic residues" evidence="1">
    <location>
        <begin position="127"/>
        <end position="137"/>
    </location>
</feature>
<feature type="compositionally biased region" description="Low complexity" evidence="1">
    <location>
        <begin position="114"/>
        <end position="126"/>
    </location>
</feature>
<proteinExistence type="predicted"/>
<evidence type="ECO:0000256" key="1">
    <source>
        <dbReference type="SAM" id="MobiDB-lite"/>
    </source>
</evidence>
<dbReference type="Proteomes" id="UP000247807">
    <property type="component" value="Unassembled WGS sequence"/>
</dbReference>
<evidence type="ECO:0000313" key="2">
    <source>
        <dbReference type="EMBL" id="PYE03107.1"/>
    </source>
</evidence>
<dbReference type="EMBL" id="QJUE01000002">
    <property type="protein sequence ID" value="PYE03107.1"/>
    <property type="molecule type" value="Genomic_DNA"/>
</dbReference>
<dbReference type="AlphaFoldDB" id="A0A318R0S2"/>
<organism evidence="2 3">
    <name type="scientific">Prochlorococcus marinus XMU1408</name>
    <dbReference type="NCBI Taxonomy" id="2213228"/>
    <lineage>
        <taxon>Bacteria</taxon>
        <taxon>Bacillati</taxon>
        <taxon>Cyanobacteriota</taxon>
        <taxon>Cyanophyceae</taxon>
        <taxon>Synechococcales</taxon>
        <taxon>Prochlorococcaceae</taxon>
        <taxon>Prochlorococcus</taxon>
    </lineage>
</organism>
<feature type="region of interest" description="Disordered" evidence="1">
    <location>
        <begin position="114"/>
        <end position="137"/>
    </location>
</feature>
<protein>
    <submittedName>
        <fullName evidence="2">Uncharacterized protein</fullName>
    </submittedName>
</protein>
<dbReference type="RefSeq" id="WP_158466602.1">
    <property type="nucleotide sequence ID" value="NZ_QJUE01000002.1"/>
</dbReference>